<feature type="domain" description="Aldehyde dehydrogenase" evidence="3">
    <location>
        <begin position="19"/>
        <end position="478"/>
    </location>
</feature>
<dbReference type="RefSeq" id="WP_341412823.1">
    <property type="nucleotide sequence ID" value="NZ_JBBUTH010000010.1"/>
</dbReference>
<evidence type="ECO:0000256" key="2">
    <source>
        <dbReference type="SAM" id="MobiDB-lite"/>
    </source>
</evidence>
<dbReference type="Proteomes" id="UP001365405">
    <property type="component" value="Unassembled WGS sequence"/>
</dbReference>
<protein>
    <submittedName>
        <fullName evidence="4">CoA-acylating methylmalonate-semialdehyde dehydrogenase</fullName>
        <ecNumber evidence="4">1.2.1.-</ecNumber>
    </submittedName>
</protein>
<evidence type="ECO:0000313" key="4">
    <source>
        <dbReference type="EMBL" id="MEK8053091.1"/>
    </source>
</evidence>
<dbReference type="Gene3D" id="3.40.605.10">
    <property type="entry name" value="Aldehyde Dehydrogenase, Chain A, domain 1"/>
    <property type="match status" value="1"/>
</dbReference>
<dbReference type="Pfam" id="PF00171">
    <property type="entry name" value="Aldedh"/>
    <property type="match status" value="1"/>
</dbReference>
<keyword evidence="5" id="KW-1185">Reference proteome</keyword>
<evidence type="ECO:0000259" key="3">
    <source>
        <dbReference type="Pfam" id="PF00171"/>
    </source>
</evidence>
<sequence length="503" mass="53477">MQLIPHFIQGQTTAGTGPRRGPVFNPSTARQQADCAYADRATLDQAVASAVAAGRHWARASHNARQQVVFKMRELVLRDIDALARLIGQEHGKTFADARGEVSRGIEALEFATAAPVVTKGEYSRNVGGGIDVYSVRQPVGVVGCITPFNFPVMIPLMMGAMAIATGNAVVLKPSEKVPSSALALARLWQEAGLPDGVWNVVNGDKEVVDALLQHPDVPAISFVGSTAIGEYVYRQGTAHNKRVGSYTGGKNHMVVLEDADLEAAADAFVSAGYGSASQRCMAVSLLVAVGDTTAERLRALLLPRIQALKVGAYDDAQADYGPLVSADAKRAVLRAVEQCLGDGAQMVIDGRGLRVPGHEDGFFVGPTLLDGVTPAMDFYKQEVFGPVRGLMRVASLDEAITLTNSHEYGNGAVIFTRDGRAASRFVGEVEAGMIGVNVPVPVPVGYYNFGGLRRSKFGEAHMFGPDAARFYTKLKTVSQRWPEPQAGRPATQASSLAFAPNA</sequence>
<dbReference type="InterPro" id="IPR010061">
    <property type="entry name" value="MeMal-semiAld_DH"/>
</dbReference>
<keyword evidence="1 4" id="KW-0560">Oxidoreductase</keyword>
<dbReference type="Gene3D" id="3.40.309.10">
    <property type="entry name" value="Aldehyde Dehydrogenase, Chain A, domain 2"/>
    <property type="match status" value="1"/>
</dbReference>
<organism evidence="4 5">
    <name type="scientific">Pseudaquabacterium inlustre</name>
    <dbReference type="NCBI Taxonomy" id="2984192"/>
    <lineage>
        <taxon>Bacteria</taxon>
        <taxon>Pseudomonadati</taxon>
        <taxon>Pseudomonadota</taxon>
        <taxon>Betaproteobacteria</taxon>
        <taxon>Burkholderiales</taxon>
        <taxon>Sphaerotilaceae</taxon>
        <taxon>Pseudaquabacterium</taxon>
    </lineage>
</organism>
<dbReference type="PANTHER" id="PTHR43866:SF4">
    <property type="entry name" value="MALONATE-SEMIALDEHYDE DEHYDROGENASE"/>
    <property type="match status" value="1"/>
</dbReference>
<dbReference type="InterPro" id="IPR016161">
    <property type="entry name" value="Ald_DH/histidinol_DH"/>
</dbReference>
<dbReference type="PANTHER" id="PTHR43866">
    <property type="entry name" value="MALONATE-SEMIALDEHYDE DEHYDROGENASE"/>
    <property type="match status" value="1"/>
</dbReference>
<proteinExistence type="predicted"/>
<evidence type="ECO:0000313" key="5">
    <source>
        <dbReference type="Proteomes" id="UP001365405"/>
    </source>
</evidence>
<dbReference type="SUPFAM" id="SSF53720">
    <property type="entry name" value="ALDH-like"/>
    <property type="match status" value="1"/>
</dbReference>
<name>A0ABU9CMR5_9BURK</name>
<dbReference type="EMBL" id="JBBUTH010000010">
    <property type="protein sequence ID" value="MEK8053091.1"/>
    <property type="molecule type" value="Genomic_DNA"/>
</dbReference>
<dbReference type="InterPro" id="IPR016162">
    <property type="entry name" value="Ald_DH_N"/>
</dbReference>
<feature type="region of interest" description="Disordered" evidence="2">
    <location>
        <begin position="481"/>
        <end position="503"/>
    </location>
</feature>
<dbReference type="NCBIfam" id="TIGR01722">
    <property type="entry name" value="MMSDH"/>
    <property type="match status" value="1"/>
</dbReference>
<dbReference type="CDD" id="cd07085">
    <property type="entry name" value="ALDH_F6_MMSDH"/>
    <property type="match status" value="1"/>
</dbReference>
<dbReference type="GO" id="GO:0016491">
    <property type="term" value="F:oxidoreductase activity"/>
    <property type="evidence" value="ECO:0007669"/>
    <property type="project" value="UniProtKB-KW"/>
</dbReference>
<evidence type="ECO:0000256" key="1">
    <source>
        <dbReference type="ARBA" id="ARBA00023002"/>
    </source>
</evidence>
<dbReference type="EC" id="1.2.1.-" evidence="4"/>
<comment type="caution">
    <text evidence="4">The sequence shown here is derived from an EMBL/GenBank/DDBJ whole genome shotgun (WGS) entry which is preliminary data.</text>
</comment>
<dbReference type="InterPro" id="IPR016163">
    <property type="entry name" value="Ald_DH_C"/>
</dbReference>
<feature type="region of interest" description="Disordered" evidence="2">
    <location>
        <begin position="1"/>
        <end position="23"/>
    </location>
</feature>
<gene>
    <name evidence="4" type="ORF">AACH10_22750</name>
</gene>
<reference evidence="4 5" key="1">
    <citation type="submission" date="2024-04" db="EMBL/GenBank/DDBJ databases">
        <title>Novel species of the genus Ideonella isolated from streams.</title>
        <authorList>
            <person name="Lu H."/>
        </authorList>
    </citation>
    <scope>NUCLEOTIDE SEQUENCE [LARGE SCALE GENOMIC DNA]</scope>
    <source>
        <strain evidence="4 5">DXS22W</strain>
    </source>
</reference>
<dbReference type="InterPro" id="IPR015590">
    <property type="entry name" value="Aldehyde_DH_dom"/>
</dbReference>
<accession>A0ABU9CMR5</accession>